<dbReference type="PANTHER" id="PTHR28004:SF2">
    <property type="entry name" value="D-SERINE DEHYDRATASE"/>
    <property type="match status" value="1"/>
</dbReference>
<evidence type="ECO:0000256" key="1">
    <source>
        <dbReference type="ARBA" id="ARBA00005323"/>
    </source>
</evidence>
<dbReference type="HOGENOM" id="CLU_031639_2_1_0"/>
<protein>
    <recommendedName>
        <fullName evidence="3">D-serine dehydratase-like domain-containing protein</fullName>
    </recommendedName>
</protein>
<dbReference type="InterPro" id="IPR051466">
    <property type="entry name" value="D-amino_acid_metab_enzyme"/>
</dbReference>
<sequence length="371" mass="40275">MVNPFESAKAELISTPAMVIDLPIVEKNLQKLHSYADQHGLHVRPHTKTHKSRYFARMQLKQGSSGLTVAKVGEAEVMALESSDILIAYPAIDPDRRRRLAQLAQQHTVRVAVDSAYGVSALAAAAQEAGSTIGILVDVNVGMNRTGVSTPVEALQLAQQIAQSENSLRLDGIFFYPGHIWRPADEQAEPLRQVDAILAEVITLWESHGLSANIVSGGSTPTAYQSHLLPSQTEIRPGTNIFNDMNTVRAGYCELSECAVAIICTVVSTAVPGKCVIDAGTKTLTSDRNVTQPDSGHGHVLEYPRGKIVRLSEEHGEIDFADCDTLPKIGERLTVIPNHICPCVNLQNQVYLQTPEKTIAMTDIDTRGMLS</sequence>
<organism evidence="4 5">
    <name type="scientific">Blastopirellula marina DSM 3645</name>
    <dbReference type="NCBI Taxonomy" id="314230"/>
    <lineage>
        <taxon>Bacteria</taxon>
        <taxon>Pseudomonadati</taxon>
        <taxon>Planctomycetota</taxon>
        <taxon>Planctomycetia</taxon>
        <taxon>Pirellulales</taxon>
        <taxon>Pirellulaceae</taxon>
        <taxon>Blastopirellula</taxon>
    </lineage>
</organism>
<evidence type="ECO:0000256" key="2">
    <source>
        <dbReference type="ARBA" id="ARBA00023239"/>
    </source>
</evidence>
<dbReference type="GO" id="GO:0008721">
    <property type="term" value="F:D-serine ammonia-lyase activity"/>
    <property type="evidence" value="ECO:0007669"/>
    <property type="project" value="TreeGrafter"/>
</dbReference>
<dbReference type="GO" id="GO:0036088">
    <property type="term" value="P:D-serine catabolic process"/>
    <property type="evidence" value="ECO:0007669"/>
    <property type="project" value="TreeGrafter"/>
</dbReference>
<dbReference type="SUPFAM" id="SSF51419">
    <property type="entry name" value="PLP-binding barrel"/>
    <property type="match status" value="1"/>
</dbReference>
<comment type="similarity">
    <text evidence="1">Belongs to the DSD1 family.</text>
</comment>
<evidence type="ECO:0000313" key="4">
    <source>
        <dbReference type="EMBL" id="EAQ78060.1"/>
    </source>
</evidence>
<proteinExistence type="inferred from homology"/>
<dbReference type="RefSeq" id="WP_002651697.1">
    <property type="nucleotide sequence ID" value="NZ_CH672376.1"/>
</dbReference>
<evidence type="ECO:0000259" key="3">
    <source>
        <dbReference type="SMART" id="SM01119"/>
    </source>
</evidence>
<keyword evidence="2" id="KW-0456">Lyase</keyword>
<dbReference type="InterPro" id="IPR029066">
    <property type="entry name" value="PLP-binding_barrel"/>
</dbReference>
<dbReference type="AlphaFoldDB" id="A3ZZK4"/>
<dbReference type="InterPro" id="IPR042208">
    <property type="entry name" value="D-ser_dehydrat-like_sf"/>
</dbReference>
<dbReference type="CDD" id="cd06820">
    <property type="entry name" value="PLPDE_III_LS_D-TA_like"/>
    <property type="match status" value="1"/>
</dbReference>
<dbReference type="Pfam" id="PF14031">
    <property type="entry name" value="D-ser_dehydrat"/>
    <property type="match status" value="1"/>
</dbReference>
<dbReference type="InterPro" id="IPR001608">
    <property type="entry name" value="Ala_racemase_N"/>
</dbReference>
<accession>A3ZZK4</accession>
<dbReference type="Pfam" id="PF01168">
    <property type="entry name" value="Ala_racemase_N"/>
    <property type="match status" value="1"/>
</dbReference>
<gene>
    <name evidence="4" type="ORF">DSM3645_18606</name>
</gene>
<dbReference type="Gene3D" id="3.20.20.10">
    <property type="entry name" value="Alanine racemase"/>
    <property type="match status" value="1"/>
</dbReference>
<dbReference type="STRING" id="314230.DSM3645_18606"/>
<dbReference type="OrthoDB" id="9788869at2"/>
<dbReference type="EMBL" id="AANZ01000024">
    <property type="protein sequence ID" value="EAQ78060.1"/>
    <property type="molecule type" value="Genomic_DNA"/>
</dbReference>
<dbReference type="PANTHER" id="PTHR28004">
    <property type="entry name" value="ZGC:162816-RELATED"/>
    <property type="match status" value="1"/>
</dbReference>
<dbReference type="eggNOG" id="COG3616">
    <property type="taxonomic scope" value="Bacteria"/>
</dbReference>
<dbReference type="SMART" id="SM01119">
    <property type="entry name" value="D-ser_dehydrat"/>
    <property type="match status" value="1"/>
</dbReference>
<reference evidence="4 5" key="1">
    <citation type="submission" date="2006-02" db="EMBL/GenBank/DDBJ databases">
        <authorList>
            <person name="Amann R."/>
            <person name="Ferriera S."/>
            <person name="Johnson J."/>
            <person name="Kravitz S."/>
            <person name="Halpern A."/>
            <person name="Remington K."/>
            <person name="Beeson K."/>
            <person name="Tran B."/>
            <person name="Rogers Y.-H."/>
            <person name="Friedman R."/>
            <person name="Venter J.C."/>
        </authorList>
    </citation>
    <scope>NUCLEOTIDE SEQUENCE [LARGE SCALE GENOMIC DNA]</scope>
    <source>
        <strain evidence="4 5">DSM 3645</strain>
    </source>
</reference>
<evidence type="ECO:0000313" key="5">
    <source>
        <dbReference type="Proteomes" id="UP000004358"/>
    </source>
</evidence>
<name>A3ZZK4_9BACT</name>
<feature type="domain" description="D-serine dehydratase-like" evidence="3">
    <location>
        <begin position="259"/>
        <end position="354"/>
    </location>
</feature>
<comment type="caution">
    <text evidence="4">The sequence shown here is derived from an EMBL/GenBank/DDBJ whole genome shotgun (WGS) entry which is preliminary data.</text>
</comment>
<dbReference type="InterPro" id="IPR026956">
    <property type="entry name" value="D-ser_dehydrat-like_dom"/>
</dbReference>
<dbReference type="Gene3D" id="2.40.37.20">
    <property type="entry name" value="D-serine dehydratase-like domain"/>
    <property type="match status" value="1"/>
</dbReference>
<dbReference type="Proteomes" id="UP000004358">
    <property type="component" value="Unassembled WGS sequence"/>
</dbReference>